<evidence type="ECO:0000313" key="2">
    <source>
        <dbReference type="Proteomes" id="UP001580430"/>
    </source>
</evidence>
<gene>
    <name evidence="1" type="ORF">ACE5LO_01470</name>
</gene>
<evidence type="ECO:0008006" key="3">
    <source>
        <dbReference type="Google" id="ProtNLM"/>
    </source>
</evidence>
<organism evidence="1 2">
    <name type="scientific">Paenibacillus medicaginis</name>
    <dbReference type="NCBI Taxonomy" id="1470560"/>
    <lineage>
        <taxon>Bacteria</taxon>
        <taxon>Bacillati</taxon>
        <taxon>Bacillota</taxon>
        <taxon>Bacilli</taxon>
        <taxon>Bacillales</taxon>
        <taxon>Paenibacillaceae</taxon>
        <taxon>Paenibacillus</taxon>
    </lineage>
</organism>
<name>A0ABV5BUT9_9BACL</name>
<sequence length="85" mass="10275">MKWIQGKMSRWDTFDTWKARYKNFHIKVSEGSNGFSKNVEYYWFSITNEKTDTRQNSLWFDGKYSTLQEAQSEAVKWIDDYLKGK</sequence>
<dbReference type="RefSeq" id="WP_375518305.1">
    <property type="nucleotide sequence ID" value="NZ_JBHIRY010000001.1"/>
</dbReference>
<accession>A0ABV5BUT9</accession>
<reference evidence="1 2" key="1">
    <citation type="submission" date="2024-09" db="EMBL/GenBank/DDBJ databases">
        <title>Paenibacillus zeirhizospherea sp. nov., isolated from surface of the maize (Zea mays) roots in a horticulture field, Hungary.</title>
        <authorList>
            <person name="Marton D."/>
            <person name="Farkas M."/>
            <person name="Bedics A."/>
            <person name="Toth E."/>
            <person name="Tancsics A."/>
            <person name="Boka K."/>
            <person name="Marati G."/>
            <person name="Kriszt B."/>
            <person name="Cserhati M."/>
        </authorList>
    </citation>
    <scope>NUCLEOTIDE SEQUENCE [LARGE SCALE GENOMIC DNA]</scope>
    <source>
        <strain evidence="1 2">JCM 18446</strain>
    </source>
</reference>
<comment type="caution">
    <text evidence="1">The sequence shown here is derived from an EMBL/GenBank/DDBJ whole genome shotgun (WGS) entry which is preliminary data.</text>
</comment>
<evidence type="ECO:0000313" key="1">
    <source>
        <dbReference type="EMBL" id="MFB5759053.1"/>
    </source>
</evidence>
<dbReference type="EMBL" id="JBHIRY010000001">
    <property type="protein sequence ID" value="MFB5759053.1"/>
    <property type="molecule type" value="Genomic_DNA"/>
</dbReference>
<proteinExistence type="predicted"/>
<keyword evidence="2" id="KW-1185">Reference proteome</keyword>
<dbReference type="Proteomes" id="UP001580430">
    <property type="component" value="Unassembled WGS sequence"/>
</dbReference>
<protein>
    <recommendedName>
        <fullName evidence="3">AP2 domain-containing protein</fullName>
    </recommendedName>
</protein>